<organism evidence="1">
    <name type="scientific">marine sediment metagenome</name>
    <dbReference type="NCBI Taxonomy" id="412755"/>
    <lineage>
        <taxon>unclassified sequences</taxon>
        <taxon>metagenomes</taxon>
        <taxon>ecological metagenomes</taxon>
    </lineage>
</organism>
<name>A0A0F9MDR2_9ZZZZ</name>
<dbReference type="EMBL" id="LAZR01005744">
    <property type="protein sequence ID" value="KKM97476.1"/>
    <property type="molecule type" value="Genomic_DNA"/>
</dbReference>
<evidence type="ECO:0000313" key="1">
    <source>
        <dbReference type="EMBL" id="KKM97476.1"/>
    </source>
</evidence>
<reference evidence="1" key="1">
    <citation type="journal article" date="2015" name="Nature">
        <title>Complex archaea that bridge the gap between prokaryotes and eukaryotes.</title>
        <authorList>
            <person name="Spang A."/>
            <person name="Saw J.H."/>
            <person name="Jorgensen S.L."/>
            <person name="Zaremba-Niedzwiedzka K."/>
            <person name="Martijn J."/>
            <person name="Lind A.E."/>
            <person name="van Eijk R."/>
            <person name="Schleper C."/>
            <person name="Guy L."/>
            <person name="Ettema T.J."/>
        </authorList>
    </citation>
    <scope>NUCLEOTIDE SEQUENCE</scope>
</reference>
<dbReference type="AlphaFoldDB" id="A0A0F9MDR2"/>
<sequence length="59" mass="6946">MTWVSYLGQGVRHLIVDGRFACGRKRRGNVRRRNKEWNTDYEGLACQSCVREQMKMAKV</sequence>
<comment type="caution">
    <text evidence="1">The sequence shown here is derived from an EMBL/GenBank/DDBJ whole genome shotgun (WGS) entry which is preliminary data.</text>
</comment>
<gene>
    <name evidence="1" type="ORF">LCGC14_1167710</name>
</gene>
<accession>A0A0F9MDR2</accession>
<proteinExistence type="predicted"/>
<protein>
    <submittedName>
        <fullName evidence="1">Uncharacterized protein</fullName>
    </submittedName>
</protein>